<evidence type="ECO:0008006" key="4">
    <source>
        <dbReference type="Google" id="ProtNLM"/>
    </source>
</evidence>
<dbReference type="InterPro" id="IPR051320">
    <property type="entry name" value="Viral_Replic_Matur_Polypro"/>
</dbReference>
<accession>A0A075AEK8</accession>
<name>A0A075AEK8_OPIVI</name>
<dbReference type="Gene3D" id="3.30.70.270">
    <property type="match status" value="2"/>
</dbReference>
<dbReference type="InterPro" id="IPR043502">
    <property type="entry name" value="DNA/RNA_pol_sf"/>
</dbReference>
<dbReference type="EMBL" id="KL596738">
    <property type="protein sequence ID" value="KER26819.1"/>
    <property type="molecule type" value="Genomic_DNA"/>
</dbReference>
<feature type="region of interest" description="Disordered" evidence="1">
    <location>
        <begin position="1"/>
        <end position="45"/>
    </location>
</feature>
<protein>
    <recommendedName>
        <fullName evidence="4">Reverse transcriptase/retrotransposon-derived protein RNase H-like domain-containing protein</fullName>
    </recommendedName>
</protein>
<dbReference type="SUPFAM" id="SSF56672">
    <property type="entry name" value="DNA/RNA polymerases"/>
    <property type="match status" value="1"/>
</dbReference>
<sequence length="386" mass="44011">MPTHTHTRTGTYINANRTQSRHRLTRAQGAGRQPLHKSTDNHGTRVAAKLRRKHVTAVRTFTKELSHTISSFLTCSHFALLRDHGVVINAQKYIFGVPTLNFLGHTVNQDGISPTDDKLDAIRNFPLPTSFKQLKRFLGMINFYRRFIPKAASLLAPRTNLISGKPKTSHLTDSAISAFEQVKASLANSFKLFYLQPNSVLSLNMDTSNDSVLFYSKLLTTPINPWHFSLISCRQPSPVSAHLVVNCSLFTHPSVTSDTYWKSSTPLLPQPNINSVSVHLPSFWNCFMHPLASSAMRWQFFFMVYITFQTRRTLISETLYPNFLWRIWTKTCVHGQDIVHNVNVQRYFAILPHTLVPFPLRTTDSTMRTRYCWSSPANIFLSLEGE</sequence>
<dbReference type="AlphaFoldDB" id="A0A075AEK8"/>
<feature type="compositionally biased region" description="Polar residues" evidence="1">
    <location>
        <begin position="8"/>
        <end position="18"/>
    </location>
</feature>
<dbReference type="KEGG" id="ovi:T265_13933"/>
<dbReference type="GeneID" id="20328100"/>
<dbReference type="PANTHER" id="PTHR33064">
    <property type="entry name" value="POL PROTEIN"/>
    <property type="match status" value="1"/>
</dbReference>
<evidence type="ECO:0000256" key="1">
    <source>
        <dbReference type="SAM" id="MobiDB-lite"/>
    </source>
</evidence>
<reference evidence="2 3" key="1">
    <citation type="submission" date="2013-11" db="EMBL/GenBank/DDBJ databases">
        <title>Opisthorchis viverrini - life in the bile duct.</title>
        <authorList>
            <person name="Young N.D."/>
            <person name="Nagarajan N."/>
            <person name="Lin S.J."/>
            <person name="Korhonen P.K."/>
            <person name="Jex A.R."/>
            <person name="Hall R.S."/>
            <person name="Safavi-Hemami H."/>
            <person name="Kaewkong W."/>
            <person name="Bertrand D."/>
            <person name="Gao S."/>
            <person name="Seet Q."/>
            <person name="Wongkham S."/>
            <person name="Teh B.T."/>
            <person name="Wongkham C."/>
            <person name="Intapan P.M."/>
            <person name="Maleewong W."/>
            <person name="Yang X."/>
            <person name="Hu M."/>
            <person name="Wang Z."/>
            <person name="Hofmann A."/>
            <person name="Sternberg P.W."/>
            <person name="Tan P."/>
            <person name="Wang J."/>
            <person name="Gasser R.B."/>
        </authorList>
    </citation>
    <scope>NUCLEOTIDE SEQUENCE [LARGE SCALE GENOMIC DNA]</scope>
</reference>
<gene>
    <name evidence="2" type="ORF">T265_13933</name>
</gene>
<evidence type="ECO:0000313" key="3">
    <source>
        <dbReference type="Proteomes" id="UP000054324"/>
    </source>
</evidence>
<keyword evidence="3" id="KW-1185">Reference proteome</keyword>
<dbReference type="CTD" id="20328100"/>
<dbReference type="STRING" id="6198.A0A075AEK8"/>
<organism evidence="2 3">
    <name type="scientific">Opisthorchis viverrini</name>
    <name type="common">Southeast Asian liver fluke</name>
    <dbReference type="NCBI Taxonomy" id="6198"/>
    <lineage>
        <taxon>Eukaryota</taxon>
        <taxon>Metazoa</taxon>
        <taxon>Spiralia</taxon>
        <taxon>Lophotrochozoa</taxon>
        <taxon>Platyhelminthes</taxon>
        <taxon>Trematoda</taxon>
        <taxon>Digenea</taxon>
        <taxon>Opisthorchiida</taxon>
        <taxon>Opisthorchiata</taxon>
        <taxon>Opisthorchiidae</taxon>
        <taxon>Opisthorchis</taxon>
    </lineage>
</organism>
<evidence type="ECO:0000313" key="2">
    <source>
        <dbReference type="EMBL" id="KER26819.1"/>
    </source>
</evidence>
<dbReference type="InterPro" id="IPR043128">
    <property type="entry name" value="Rev_trsase/Diguanyl_cyclase"/>
</dbReference>
<proteinExistence type="predicted"/>
<dbReference type="Proteomes" id="UP000054324">
    <property type="component" value="Unassembled WGS sequence"/>
</dbReference>
<dbReference type="OrthoDB" id="5860913at2759"/>
<dbReference type="RefSeq" id="XP_009169465.1">
    <property type="nucleotide sequence ID" value="XM_009171201.1"/>
</dbReference>
<dbReference type="PANTHER" id="PTHR33064:SF37">
    <property type="entry name" value="RIBONUCLEASE H"/>
    <property type="match status" value="1"/>
</dbReference>